<feature type="domain" description="N-acetyltransferase" evidence="1">
    <location>
        <begin position="8"/>
        <end position="95"/>
    </location>
</feature>
<dbReference type="InterPro" id="IPR016181">
    <property type="entry name" value="Acyl_CoA_acyltransferase"/>
</dbReference>
<gene>
    <name evidence="2" type="ORF">F6J85_00810</name>
</gene>
<evidence type="ECO:0000313" key="2">
    <source>
        <dbReference type="EMBL" id="QEW01777.1"/>
    </source>
</evidence>
<dbReference type="KEGG" id="mlz:F6J85_00810"/>
<dbReference type="GO" id="GO:0016740">
    <property type="term" value="F:transferase activity"/>
    <property type="evidence" value="ECO:0007669"/>
    <property type="project" value="UniProtKB-KW"/>
</dbReference>
<dbReference type="InterPro" id="IPR031165">
    <property type="entry name" value="GNAT_YJDJ"/>
</dbReference>
<sequence>MTDDMTVTRNDEQSRYEIHVGDRLGGFLVLEPSEEGAVNLPHTQIDPDFKGQGLGTTLVAEALADLARRGEAVRPTCPFVTHYLRENEVAGLIVDWADDDPEEAAAPSESSG</sequence>
<dbReference type="RefSeq" id="WP_150923432.1">
    <property type="nucleotide sequence ID" value="NZ_CP044232.1"/>
</dbReference>
<dbReference type="Gene3D" id="3.40.630.30">
    <property type="match status" value="1"/>
</dbReference>
<dbReference type="PANTHER" id="PTHR31435">
    <property type="entry name" value="PROTEIN NATD1"/>
    <property type="match status" value="1"/>
</dbReference>
<evidence type="ECO:0000313" key="3">
    <source>
        <dbReference type="Proteomes" id="UP000325516"/>
    </source>
</evidence>
<evidence type="ECO:0000259" key="1">
    <source>
        <dbReference type="PROSITE" id="PS51729"/>
    </source>
</evidence>
<keyword evidence="2" id="KW-0808">Transferase</keyword>
<keyword evidence="3" id="KW-1185">Reference proteome</keyword>
<dbReference type="SUPFAM" id="SSF55729">
    <property type="entry name" value="Acyl-CoA N-acyltransferases (Nat)"/>
    <property type="match status" value="1"/>
</dbReference>
<dbReference type="CDD" id="cd04301">
    <property type="entry name" value="NAT_SF"/>
    <property type="match status" value="1"/>
</dbReference>
<proteinExistence type="predicted"/>
<reference evidence="3" key="1">
    <citation type="submission" date="2019-09" db="EMBL/GenBank/DDBJ databases">
        <title>Mumia zhuanghuii sp. nov. isolated from the intestinal contents of plateau pika (Ochotona curzoniae) in the Qinghai-Tibet plateau of China.</title>
        <authorList>
            <person name="Tian Z."/>
        </authorList>
    </citation>
    <scope>NUCLEOTIDE SEQUENCE [LARGE SCALE GENOMIC DNA]</scope>
    <source>
        <strain evidence="3">L-031</strain>
    </source>
</reference>
<protein>
    <submittedName>
        <fullName evidence="2">N-acetyltransferase</fullName>
    </submittedName>
</protein>
<dbReference type="Proteomes" id="UP000325516">
    <property type="component" value="Chromosome"/>
</dbReference>
<dbReference type="InterPro" id="IPR045057">
    <property type="entry name" value="Gcn5-rel_NAT"/>
</dbReference>
<name>A0A5J6KZY6_9MICO</name>
<dbReference type="PROSITE" id="PS51729">
    <property type="entry name" value="GNAT_YJDJ"/>
    <property type="match status" value="1"/>
</dbReference>
<dbReference type="EMBL" id="CP044232">
    <property type="protein sequence ID" value="QEW01777.1"/>
    <property type="molecule type" value="Genomic_DNA"/>
</dbReference>
<dbReference type="Pfam" id="PF14542">
    <property type="entry name" value="Acetyltransf_CG"/>
    <property type="match status" value="1"/>
</dbReference>
<dbReference type="PANTHER" id="PTHR31435:SF10">
    <property type="entry name" value="BSR4717 PROTEIN"/>
    <property type="match status" value="1"/>
</dbReference>
<dbReference type="AlphaFoldDB" id="A0A5J6KZY6"/>
<organism evidence="2 3">
    <name type="scientific">Microbacterium lushaniae</name>
    <dbReference type="NCBI Taxonomy" id="2614639"/>
    <lineage>
        <taxon>Bacteria</taxon>
        <taxon>Bacillati</taxon>
        <taxon>Actinomycetota</taxon>
        <taxon>Actinomycetes</taxon>
        <taxon>Micrococcales</taxon>
        <taxon>Microbacteriaceae</taxon>
        <taxon>Microbacterium</taxon>
    </lineage>
</organism>
<accession>A0A5J6KZY6</accession>